<keyword evidence="4" id="KW-1185">Reference proteome</keyword>
<dbReference type="Proteomes" id="UP000658202">
    <property type="component" value="Unassembled WGS sequence"/>
</dbReference>
<dbReference type="EMBL" id="BMCW01000003">
    <property type="protein sequence ID" value="GGG58037.1"/>
    <property type="molecule type" value="Genomic_DNA"/>
</dbReference>
<evidence type="ECO:0000313" key="4">
    <source>
        <dbReference type="Proteomes" id="UP000658202"/>
    </source>
</evidence>
<dbReference type="RefSeq" id="WP_120213578.1">
    <property type="nucleotide sequence ID" value="NZ_BMCW01000003.1"/>
</dbReference>
<organism evidence="2 3">
    <name type="scientific">Epilithonimonas arachidiradicis</name>
    <dbReference type="NCBI Taxonomy" id="1617282"/>
    <lineage>
        <taxon>Bacteria</taxon>
        <taxon>Pseudomonadati</taxon>
        <taxon>Bacteroidota</taxon>
        <taxon>Flavobacteriia</taxon>
        <taxon>Flavobacteriales</taxon>
        <taxon>Weeksellaceae</taxon>
        <taxon>Chryseobacterium group</taxon>
        <taxon>Epilithonimonas</taxon>
    </lineage>
</organism>
<dbReference type="OrthoDB" id="308934at2"/>
<evidence type="ECO:0008006" key="5">
    <source>
        <dbReference type="Google" id="ProtNLM"/>
    </source>
</evidence>
<reference evidence="1" key="1">
    <citation type="journal article" date="2014" name="Int. J. Syst. Evol. Microbiol.">
        <title>Complete genome of a new Firmicutes species belonging to the dominant human colonic microbiota ('Ruminococcus bicirculans') reveals two chromosomes and a selective capacity to utilize plant glucans.</title>
        <authorList>
            <consortium name="NISC Comparative Sequencing Program"/>
            <person name="Wegmann U."/>
            <person name="Louis P."/>
            <person name="Goesmann A."/>
            <person name="Henrissat B."/>
            <person name="Duncan S.H."/>
            <person name="Flint H.J."/>
        </authorList>
    </citation>
    <scope>NUCLEOTIDE SEQUENCE</scope>
    <source>
        <strain evidence="1">CCM 8490</strain>
    </source>
</reference>
<sequence>MKKYGENKIFVEGKSDKIFIDFLLLHFFEIDDKSIVIDVEGKDKLKNSPLLVNERRRSENSKNLIIFDTDSIEKKGGREERLKELQEIKTLLNTEFSIFLLPSDDENEGMLEDLINKCFKEEFNFFDDCWSSMIGCINVSEMEKLNIPAQHGFLYSKIDLFSKYKVQDVEESKSKIPYHSLSIWNFERDKNENLDKLLKFIEDNLFND</sequence>
<proteinExistence type="predicted"/>
<dbReference type="Proteomes" id="UP000285906">
    <property type="component" value="Unassembled WGS sequence"/>
</dbReference>
<dbReference type="InterPro" id="IPR024508">
    <property type="entry name" value="DUF3226"/>
</dbReference>
<reference evidence="4" key="3">
    <citation type="journal article" date="2019" name="Int. J. Syst. Evol. Microbiol.">
        <title>The Global Catalogue of Microorganisms (GCM) 10K type strain sequencing project: providing services to taxonomists for standard genome sequencing and annotation.</title>
        <authorList>
            <consortium name="The Broad Institute Genomics Platform"/>
            <consortium name="The Broad Institute Genome Sequencing Center for Infectious Disease"/>
            <person name="Wu L."/>
            <person name="Ma J."/>
        </authorList>
    </citation>
    <scope>NUCLEOTIDE SEQUENCE [LARGE SCALE GENOMIC DNA]</scope>
    <source>
        <strain evidence="4">CCM 8490</strain>
    </source>
</reference>
<evidence type="ECO:0000313" key="3">
    <source>
        <dbReference type="Proteomes" id="UP000285906"/>
    </source>
</evidence>
<gene>
    <name evidence="2" type="ORF">BXY58_1943</name>
    <name evidence="1" type="ORF">GCM10007332_19730</name>
</gene>
<accession>A0A420D9V1</accession>
<dbReference type="EMBL" id="RAQH01000004">
    <property type="protein sequence ID" value="RKE87807.1"/>
    <property type="molecule type" value="Genomic_DNA"/>
</dbReference>
<reference evidence="1" key="4">
    <citation type="submission" date="2024-05" db="EMBL/GenBank/DDBJ databases">
        <authorList>
            <person name="Sun Q."/>
            <person name="Sedlacek I."/>
        </authorList>
    </citation>
    <scope>NUCLEOTIDE SEQUENCE</scope>
    <source>
        <strain evidence="1">CCM 8490</strain>
    </source>
</reference>
<comment type="caution">
    <text evidence="2">The sequence shown here is derived from an EMBL/GenBank/DDBJ whole genome shotgun (WGS) entry which is preliminary data.</text>
</comment>
<dbReference type="Pfam" id="PF11536">
    <property type="entry name" value="DUF3226"/>
    <property type="match status" value="1"/>
</dbReference>
<reference evidence="2 3" key="2">
    <citation type="submission" date="2018-09" db="EMBL/GenBank/DDBJ databases">
        <title>Genomic Encyclopedia of Archaeal and Bacterial Type Strains, Phase II (KMG-II): from individual species to whole genera.</title>
        <authorList>
            <person name="Goeker M."/>
        </authorList>
    </citation>
    <scope>NUCLEOTIDE SEQUENCE [LARGE SCALE GENOMIC DNA]</scope>
    <source>
        <strain evidence="2 3">DSM 27620</strain>
    </source>
</reference>
<protein>
    <recommendedName>
        <fullName evidence="5">DUF4435 domain-containing protein</fullName>
    </recommendedName>
</protein>
<evidence type="ECO:0000313" key="2">
    <source>
        <dbReference type="EMBL" id="RKE87807.1"/>
    </source>
</evidence>
<name>A0A420D9V1_9FLAO</name>
<dbReference type="AlphaFoldDB" id="A0A420D9V1"/>
<evidence type="ECO:0000313" key="1">
    <source>
        <dbReference type="EMBL" id="GGG58037.1"/>
    </source>
</evidence>